<evidence type="ECO:0000313" key="1">
    <source>
        <dbReference type="EMBL" id="MFC0047800.1"/>
    </source>
</evidence>
<accession>A0ABV6BE66</accession>
<gene>
    <name evidence="1" type="ORF">ACFFJP_05830</name>
</gene>
<keyword evidence="2" id="KW-1185">Reference proteome</keyword>
<reference evidence="1 2" key="1">
    <citation type="submission" date="2024-09" db="EMBL/GenBank/DDBJ databases">
        <authorList>
            <person name="Sun Q."/>
            <person name="Mori K."/>
        </authorList>
    </citation>
    <scope>NUCLEOTIDE SEQUENCE [LARGE SCALE GENOMIC DNA]</scope>
    <source>
        <strain evidence="1 2">KCTC 23315</strain>
    </source>
</reference>
<evidence type="ECO:0000313" key="2">
    <source>
        <dbReference type="Proteomes" id="UP001589813"/>
    </source>
</evidence>
<name>A0ABV6BE66_9GAMM</name>
<dbReference type="EMBL" id="JBHLXP010000001">
    <property type="protein sequence ID" value="MFC0047800.1"/>
    <property type="molecule type" value="Genomic_DNA"/>
</dbReference>
<organism evidence="1 2">
    <name type="scientific">Rheinheimera tilapiae</name>
    <dbReference type="NCBI Taxonomy" id="875043"/>
    <lineage>
        <taxon>Bacteria</taxon>
        <taxon>Pseudomonadati</taxon>
        <taxon>Pseudomonadota</taxon>
        <taxon>Gammaproteobacteria</taxon>
        <taxon>Chromatiales</taxon>
        <taxon>Chromatiaceae</taxon>
        <taxon>Rheinheimera</taxon>
    </lineage>
</organism>
<comment type="caution">
    <text evidence="1">The sequence shown here is derived from an EMBL/GenBank/DDBJ whole genome shotgun (WGS) entry which is preliminary data.</text>
</comment>
<dbReference type="RefSeq" id="WP_377241389.1">
    <property type="nucleotide sequence ID" value="NZ_JBHLXP010000001.1"/>
</dbReference>
<protein>
    <submittedName>
        <fullName evidence="1">Uncharacterized protein</fullName>
    </submittedName>
</protein>
<proteinExistence type="predicted"/>
<dbReference type="Proteomes" id="UP001589813">
    <property type="component" value="Unassembled WGS sequence"/>
</dbReference>
<sequence>MIGIVVPPGQLPAPQVRPPSFTYANQAVSINGQSRPFSPAFFIHENDLIRIEADLMDKDGQGNLFVTPFSTSHEIAAPVVPHAGGKPFGNDRYFRTEITAGHVVMQGRLPSGDWKLLPDRINQSLKEINAPFEVSLSPITFFVSTPA</sequence>